<dbReference type="InterPro" id="IPR000719">
    <property type="entry name" value="Prot_kinase_dom"/>
</dbReference>
<organism evidence="2 3">
    <name type="scientific">Funneliformis caledonium</name>
    <dbReference type="NCBI Taxonomy" id="1117310"/>
    <lineage>
        <taxon>Eukaryota</taxon>
        <taxon>Fungi</taxon>
        <taxon>Fungi incertae sedis</taxon>
        <taxon>Mucoromycota</taxon>
        <taxon>Glomeromycotina</taxon>
        <taxon>Glomeromycetes</taxon>
        <taxon>Glomerales</taxon>
        <taxon>Glomeraceae</taxon>
        <taxon>Funneliformis</taxon>
    </lineage>
</organism>
<keyword evidence="3" id="KW-1185">Reference proteome</keyword>
<comment type="caution">
    <text evidence="2">The sequence shown here is derived from an EMBL/GenBank/DDBJ whole genome shotgun (WGS) entry which is preliminary data.</text>
</comment>
<dbReference type="Pfam" id="PF00069">
    <property type="entry name" value="Pkinase"/>
    <property type="match status" value="1"/>
</dbReference>
<gene>
    <name evidence="2" type="ORF">FCALED_LOCUS17292</name>
</gene>
<dbReference type="SUPFAM" id="SSF56112">
    <property type="entry name" value="Protein kinase-like (PK-like)"/>
    <property type="match status" value="1"/>
</dbReference>
<evidence type="ECO:0000259" key="1">
    <source>
        <dbReference type="PROSITE" id="PS50011"/>
    </source>
</evidence>
<dbReference type="EMBL" id="CAJVPQ010025630">
    <property type="protein sequence ID" value="CAG8767078.1"/>
    <property type="molecule type" value="Genomic_DNA"/>
</dbReference>
<dbReference type="InterPro" id="IPR011009">
    <property type="entry name" value="Kinase-like_dom_sf"/>
</dbReference>
<dbReference type="GO" id="GO:0004672">
    <property type="term" value="F:protein kinase activity"/>
    <property type="evidence" value="ECO:0007669"/>
    <property type="project" value="InterPro"/>
</dbReference>
<dbReference type="OrthoDB" id="1732493at2759"/>
<feature type="non-terminal residue" evidence="2">
    <location>
        <position position="64"/>
    </location>
</feature>
<dbReference type="AlphaFoldDB" id="A0A9N9J7B5"/>
<protein>
    <submittedName>
        <fullName evidence="2">15580_t:CDS:1</fullName>
    </submittedName>
</protein>
<evidence type="ECO:0000313" key="3">
    <source>
        <dbReference type="Proteomes" id="UP000789570"/>
    </source>
</evidence>
<sequence length="64" mass="7587">MEQYSYEILSTYGEGTFGVVYKARQKPSKKLVAIKKSIEVRYERPVHERVENECRVLDILKHEN</sequence>
<feature type="domain" description="Protein kinase" evidence="1">
    <location>
        <begin position="6"/>
        <end position="64"/>
    </location>
</feature>
<name>A0A9N9J7B5_9GLOM</name>
<proteinExistence type="predicted"/>
<reference evidence="2" key="1">
    <citation type="submission" date="2021-06" db="EMBL/GenBank/DDBJ databases">
        <authorList>
            <person name="Kallberg Y."/>
            <person name="Tangrot J."/>
            <person name="Rosling A."/>
        </authorList>
    </citation>
    <scope>NUCLEOTIDE SEQUENCE</scope>
    <source>
        <strain evidence="2">UK204</strain>
    </source>
</reference>
<dbReference type="Gene3D" id="3.30.200.20">
    <property type="entry name" value="Phosphorylase Kinase, domain 1"/>
    <property type="match status" value="1"/>
</dbReference>
<accession>A0A9N9J7B5</accession>
<evidence type="ECO:0000313" key="2">
    <source>
        <dbReference type="EMBL" id="CAG8767078.1"/>
    </source>
</evidence>
<dbReference type="PROSITE" id="PS50011">
    <property type="entry name" value="PROTEIN_KINASE_DOM"/>
    <property type="match status" value="1"/>
</dbReference>
<dbReference type="Proteomes" id="UP000789570">
    <property type="component" value="Unassembled WGS sequence"/>
</dbReference>
<dbReference type="GO" id="GO:0005524">
    <property type="term" value="F:ATP binding"/>
    <property type="evidence" value="ECO:0007669"/>
    <property type="project" value="InterPro"/>
</dbReference>